<dbReference type="PANTHER" id="PTHR47331:SF6">
    <property type="entry name" value="DOUBLECORTIN DOMAIN-CONTAINING PROTEIN"/>
    <property type="match status" value="1"/>
</dbReference>
<dbReference type="InterPro" id="IPR043128">
    <property type="entry name" value="Rev_trsase/Diguanyl_cyclase"/>
</dbReference>
<keyword evidence="3" id="KW-1185">Reference proteome</keyword>
<name>A0A8B8EAP0_CRAVI</name>
<evidence type="ECO:0000313" key="4">
    <source>
        <dbReference type="RefSeq" id="XP_022337195.1"/>
    </source>
</evidence>
<dbReference type="KEGG" id="cvn:111133275"/>
<dbReference type="InterPro" id="IPR012337">
    <property type="entry name" value="RNaseH-like_sf"/>
</dbReference>
<dbReference type="InterPro" id="IPR040676">
    <property type="entry name" value="DUF5641"/>
</dbReference>
<dbReference type="InterPro" id="IPR008042">
    <property type="entry name" value="Retrotrans_Pao"/>
</dbReference>
<evidence type="ECO:0000256" key="1">
    <source>
        <dbReference type="SAM" id="MobiDB-lite"/>
    </source>
</evidence>
<dbReference type="PANTHER" id="PTHR47331">
    <property type="entry name" value="PHD-TYPE DOMAIN-CONTAINING PROTEIN"/>
    <property type="match status" value="1"/>
</dbReference>
<dbReference type="PROSITE" id="PS50994">
    <property type="entry name" value="INTEGRASE"/>
    <property type="match status" value="1"/>
</dbReference>
<dbReference type="InterPro" id="IPR043502">
    <property type="entry name" value="DNA/RNA_pol_sf"/>
</dbReference>
<dbReference type="InterPro" id="IPR036397">
    <property type="entry name" value="RNaseH_sf"/>
</dbReference>
<protein>
    <submittedName>
        <fullName evidence="4">Uncharacterized protein LOC111133275</fullName>
    </submittedName>
</protein>
<dbReference type="GO" id="GO:0003676">
    <property type="term" value="F:nucleic acid binding"/>
    <property type="evidence" value="ECO:0007669"/>
    <property type="project" value="InterPro"/>
</dbReference>
<feature type="compositionally biased region" description="Polar residues" evidence="1">
    <location>
        <begin position="84"/>
        <end position="108"/>
    </location>
</feature>
<reference evidence="4" key="1">
    <citation type="submission" date="2025-08" db="UniProtKB">
        <authorList>
            <consortium name="RefSeq"/>
        </authorList>
    </citation>
    <scope>IDENTIFICATION</scope>
    <source>
        <tissue evidence="4">Whole sample</tissue>
    </source>
</reference>
<dbReference type="GeneID" id="111133275"/>
<dbReference type="Gene3D" id="3.30.420.10">
    <property type="entry name" value="Ribonuclease H-like superfamily/Ribonuclease H"/>
    <property type="match status" value="1"/>
</dbReference>
<evidence type="ECO:0000259" key="2">
    <source>
        <dbReference type="PROSITE" id="PS50994"/>
    </source>
</evidence>
<dbReference type="Gene3D" id="3.10.10.10">
    <property type="entry name" value="HIV Type 1 Reverse Transcriptase, subunit A, domain 1"/>
    <property type="match status" value="1"/>
</dbReference>
<dbReference type="Gene3D" id="3.30.70.270">
    <property type="match status" value="1"/>
</dbReference>
<dbReference type="GO" id="GO:0015074">
    <property type="term" value="P:DNA integration"/>
    <property type="evidence" value="ECO:0007669"/>
    <property type="project" value="InterPro"/>
</dbReference>
<dbReference type="Proteomes" id="UP000694844">
    <property type="component" value="Chromosome 5"/>
</dbReference>
<dbReference type="OrthoDB" id="6143353at2759"/>
<feature type="region of interest" description="Disordered" evidence="1">
    <location>
        <begin position="181"/>
        <end position="200"/>
    </location>
</feature>
<dbReference type="SUPFAM" id="SSF56672">
    <property type="entry name" value="DNA/RNA polymerases"/>
    <property type="match status" value="1"/>
</dbReference>
<accession>A0A8B8EAP0</accession>
<dbReference type="SUPFAM" id="SSF53098">
    <property type="entry name" value="Ribonuclease H-like"/>
    <property type="match status" value="1"/>
</dbReference>
<feature type="domain" description="Integrase catalytic" evidence="2">
    <location>
        <begin position="1223"/>
        <end position="1417"/>
    </location>
</feature>
<feature type="region of interest" description="Disordered" evidence="1">
    <location>
        <begin position="74"/>
        <end position="108"/>
    </location>
</feature>
<dbReference type="RefSeq" id="XP_022337195.1">
    <property type="nucleotide sequence ID" value="XM_022481487.1"/>
</dbReference>
<organism evidence="3 4">
    <name type="scientific">Crassostrea virginica</name>
    <name type="common">Eastern oyster</name>
    <dbReference type="NCBI Taxonomy" id="6565"/>
    <lineage>
        <taxon>Eukaryota</taxon>
        <taxon>Metazoa</taxon>
        <taxon>Spiralia</taxon>
        <taxon>Lophotrochozoa</taxon>
        <taxon>Mollusca</taxon>
        <taxon>Bivalvia</taxon>
        <taxon>Autobranchia</taxon>
        <taxon>Pteriomorphia</taxon>
        <taxon>Ostreida</taxon>
        <taxon>Ostreoidea</taxon>
        <taxon>Ostreidae</taxon>
        <taxon>Crassostrea</taxon>
    </lineage>
</organism>
<dbReference type="Pfam" id="PF05380">
    <property type="entry name" value="Peptidase_A17"/>
    <property type="match status" value="1"/>
</dbReference>
<proteinExistence type="predicted"/>
<sequence>MKNPRYAPVFAYYNSSSGVNPIVAKLPHFLQEKWTTEANRYKSTHDLCYPPFTVFSKFLHDVARVRNDPSFIYERTNESEPLQRNRPTARTPQVSTKKTEMKTSPCSSGAGASTVDTCPLHGTNHSLNMCRSFRTKPIAERKEFLKIHGLCFRCCSTQRHMRKDCQVCVKCSVCKSDKHPSALHEDTQESPTKPLEAHGGERCNTSVTTACTQVCGTSSHSSKSCAKIVLVRVYPRNRPHFVRTLYALIDDQSNRSLATSSFFDNFGEHSSTLEYVLSSCSGKYRTCGRTANDYVIESIDQHCRLTLPELIECEYMPKNREEIPSPYIAEKFEHLRDIAQEIPEPRQDADIELLIGRDLISAHHVLDQRFNTEGLPYAQKLPLGWIIIGETCLGKVHRPNTICVFKTSILEDGRSTCFLPCESHITVGTLIEPLFVKTSADETPGLSIEDKQFLDIMNSEFKRDDSGKWTAPLPFRENRPPLLNNREQALKRAKTFDLSLKRDPTKRLHTLEFMQEMINNGHAELAPSLDPILEQWYLPLFAIYHPKKPDSIRVVFDSAAKFQGTSLNDILLKGPPLHNSLLGILLRFRTETIAVTVDVKQMFYNFHVHEPHRNYLRFIWHEENDLTKPLVDFRMTVHVFGNTASPAVATYGLRKCVEDKDQDVIDFVNNNFYVDDGIISCDKVDTAVSLIKRTQDALQKEGRLRLHKIVSNSKAVLEKFNSEDLASNLKDLDLASDDLPMQRSLGLSWNITSDTIKFQISSESKPYTRRGVLSTINSIFDPIGFAAPVVIRGKLLLREMLSSSKTFDWDDPLPESLMIQWKEWITSLVDLQDLDIPRMYCGTSFKAASCREIHIFSDASKEAIGAVAYLKLLDNELCQTSFVLGKAKVAPASGHTIPRLELCAAVLAVELAETIRDQLHVSLQDMHFYTDSQVILGYITNETRRFYVYVSNRVAKIRHSSNPEQWHYVPTDQNPADLATRGIEASSLQKSIWLNGPVLLKLDPPPVETSLELINMDDDREVRPEVITLKTVTKQQAKTISQAFLKFSEWKTLILGFCTLKRFIRKRASSKPEDDITILPSEGEHFIIREVQSDVYGQEIHSLRTGKELPKDSTLLPLRPFLDQHGILRVGGRLNQCDVSISLKQPIIIPKGHHIATLLIRHFHQKVIHQGRKLTEGAIRSAGYWIIGARRLINSIIHSCVVCRKLRGEFCSQVMADLPKDRLAFSPAFTFVGVDAFGPWEVVHRRTRGGQARQKRWALLFTCLVTRGVHIELIEELSSSSFINALRRFTAIRGPVQQFRSDRGTNFIGAINDLSILPHFTEDTTVKNYLAESGTTWIFNPPHASHMGGAWERLIGIARRILNAILLRDRGNLTHEILSTFMAEVTAIMNARPLTSISYDPESTCLLTPSLLLTQKSSPASYPFPAFGQKDLLQKQWKHVQVLAEEFWQKWRSEYLHGLQTRRKWTSVKQDVSVGDVVLMKDNACARNDWPIGLVQRVFPSVDGRVRKVELRVMCDGKTSTYVRPISELILLLEAD</sequence>
<gene>
    <name evidence="4" type="primary">LOC111133275</name>
</gene>
<dbReference type="Pfam" id="PF18701">
    <property type="entry name" value="DUF5641"/>
    <property type="match status" value="1"/>
</dbReference>
<evidence type="ECO:0000313" key="3">
    <source>
        <dbReference type="Proteomes" id="UP000694844"/>
    </source>
</evidence>
<dbReference type="InterPro" id="IPR001584">
    <property type="entry name" value="Integrase_cat-core"/>
</dbReference>